<organism evidence="2 3">
    <name type="scientific">Maudiozyma saulgeensis</name>
    <dbReference type="NCBI Taxonomy" id="1789683"/>
    <lineage>
        <taxon>Eukaryota</taxon>
        <taxon>Fungi</taxon>
        <taxon>Dikarya</taxon>
        <taxon>Ascomycota</taxon>
        <taxon>Saccharomycotina</taxon>
        <taxon>Saccharomycetes</taxon>
        <taxon>Saccharomycetales</taxon>
        <taxon>Saccharomycetaceae</taxon>
        <taxon>Maudiozyma</taxon>
    </lineage>
</organism>
<reference evidence="2 3" key="1">
    <citation type="submission" date="2017-04" db="EMBL/GenBank/DDBJ databases">
        <authorList>
            <person name="Afonso C.L."/>
            <person name="Miller P.J."/>
            <person name="Scott M.A."/>
            <person name="Spackman E."/>
            <person name="Goraichik I."/>
            <person name="Dimitrov K.M."/>
            <person name="Suarez D.L."/>
            <person name="Swayne D.E."/>
        </authorList>
    </citation>
    <scope>NUCLEOTIDE SEQUENCE [LARGE SCALE GENOMIC DNA]</scope>
</reference>
<dbReference type="SMART" id="SM00829">
    <property type="entry name" value="PKS_ER"/>
    <property type="match status" value="1"/>
</dbReference>
<protein>
    <recommendedName>
        <fullName evidence="1">Enoyl reductase (ER) domain-containing protein</fullName>
    </recommendedName>
</protein>
<dbReference type="InterPro" id="IPR011032">
    <property type="entry name" value="GroES-like_sf"/>
</dbReference>
<dbReference type="Proteomes" id="UP000196158">
    <property type="component" value="Unassembled WGS sequence"/>
</dbReference>
<dbReference type="SUPFAM" id="SSF50129">
    <property type="entry name" value="GroES-like"/>
    <property type="match status" value="1"/>
</dbReference>
<keyword evidence="3" id="KW-1185">Reference proteome</keyword>
<dbReference type="Gene3D" id="3.40.50.720">
    <property type="entry name" value="NAD(P)-binding Rossmann-like Domain"/>
    <property type="match status" value="1"/>
</dbReference>
<gene>
    <name evidence="2" type="ORF">KASA_0D00319G</name>
</gene>
<dbReference type="Gene3D" id="3.90.180.10">
    <property type="entry name" value="Medium-chain alcohol dehydrogenases, catalytic domain"/>
    <property type="match status" value="1"/>
</dbReference>
<dbReference type="InterPro" id="IPR013149">
    <property type="entry name" value="ADH-like_C"/>
</dbReference>
<dbReference type="InterPro" id="IPR013154">
    <property type="entry name" value="ADH-like_N"/>
</dbReference>
<dbReference type="PANTHER" id="PTHR45348">
    <property type="entry name" value="HYPOTHETICAL OXIDOREDUCTASE (EUROFUNG)"/>
    <property type="match status" value="1"/>
</dbReference>
<evidence type="ECO:0000313" key="2">
    <source>
        <dbReference type="EMBL" id="SMN22876.1"/>
    </source>
</evidence>
<dbReference type="AlphaFoldDB" id="A0A1X7RCB1"/>
<evidence type="ECO:0000259" key="1">
    <source>
        <dbReference type="SMART" id="SM00829"/>
    </source>
</evidence>
<dbReference type="STRING" id="1789683.A0A1X7RCB1"/>
<dbReference type="InterPro" id="IPR036291">
    <property type="entry name" value="NAD(P)-bd_dom_sf"/>
</dbReference>
<feature type="domain" description="Enoyl reductase (ER)" evidence="1">
    <location>
        <begin position="5"/>
        <end position="371"/>
    </location>
</feature>
<proteinExistence type="predicted"/>
<dbReference type="GO" id="GO:0016651">
    <property type="term" value="F:oxidoreductase activity, acting on NAD(P)H"/>
    <property type="evidence" value="ECO:0007669"/>
    <property type="project" value="InterPro"/>
</dbReference>
<dbReference type="Pfam" id="PF00107">
    <property type="entry name" value="ADH_zinc_N"/>
    <property type="match status" value="1"/>
</dbReference>
<sequence length="374" mass="41317">MSLPTTMKAVVIDGKNAIVKSGLPLPNLPNGSVMIKTMTVGGNPTDWKHIEYGLGPQGSIEGCDVAGEIVQMTPDVDNSKFHLGDFVYGFVHGASVRAPDNGAYAEYVALDSKLAFTAPKTLSFSKKEIIQPGAITTYEAAASIPCAWTTAGGSLFHHFNMKYDWEAKEPQHKFPILIWGGASVLGQSLIQLAKKYHGYSKIVVVASKKHEAQLKAYGADDVFDYHDKDVIQQIKGKYPNIPHLLDLVSTKNTLEQVYQCASDSEESTVLNYYGLNIESISDEIKRDNIKIVNTFIYFSLGFDLPLGGNVLKYDPKYREDIIKFISEINPRLYNGDFIHPPIKVYNNGLEDTIQIMKDLEAGKASGEKFVAVFH</sequence>
<evidence type="ECO:0000313" key="3">
    <source>
        <dbReference type="Proteomes" id="UP000196158"/>
    </source>
</evidence>
<dbReference type="InterPro" id="IPR047122">
    <property type="entry name" value="Trans-enoyl_RdTase-like"/>
</dbReference>
<dbReference type="InterPro" id="IPR020843">
    <property type="entry name" value="ER"/>
</dbReference>
<dbReference type="OrthoDB" id="9992527at2759"/>
<accession>A0A1X7RCB1</accession>
<dbReference type="SUPFAM" id="SSF51735">
    <property type="entry name" value="NAD(P)-binding Rossmann-fold domains"/>
    <property type="match status" value="1"/>
</dbReference>
<dbReference type="EMBL" id="FXLY01000015">
    <property type="protein sequence ID" value="SMN22876.1"/>
    <property type="molecule type" value="Genomic_DNA"/>
</dbReference>
<dbReference type="PANTHER" id="PTHR45348:SF2">
    <property type="entry name" value="ZINC-TYPE ALCOHOL DEHYDROGENASE-LIKE PROTEIN C2E1P3.01"/>
    <property type="match status" value="1"/>
</dbReference>
<dbReference type="CDD" id="cd08249">
    <property type="entry name" value="enoyl_reductase_like"/>
    <property type="match status" value="1"/>
</dbReference>
<name>A0A1X7RCB1_9SACH</name>
<dbReference type="Pfam" id="PF08240">
    <property type="entry name" value="ADH_N"/>
    <property type="match status" value="1"/>
</dbReference>